<dbReference type="Pfam" id="PF08326">
    <property type="entry name" value="ACC_central"/>
    <property type="match status" value="1"/>
</dbReference>
<dbReference type="SUPFAM" id="SSF52096">
    <property type="entry name" value="ClpP/crotonase"/>
    <property type="match status" value="1"/>
</dbReference>
<dbReference type="InterPro" id="IPR049076">
    <property type="entry name" value="ACCA"/>
</dbReference>
<dbReference type="InterPro" id="IPR034733">
    <property type="entry name" value="AcCoA_carboxyl_beta"/>
</dbReference>
<dbReference type="GO" id="GO:0003989">
    <property type="term" value="F:acetyl-CoA carboxylase activity"/>
    <property type="evidence" value="ECO:0007669"/>
    <property type="project" value="InterPro"/>
</dbReference>
<reference evidence="2 3" key="1">
    <citation type="submission" date="2014-06" db="EMBL/GenBank/DDBJ databases">
        <title>Evolutionary Origins and Diversification of the Mycorrhizal Mutualists.</title>
        <authorList>
            <consortium name="DOE Joint Genome Institute"/>
            <consortium name="Mycorrhizal Genomics Consortium"/>
            <person name="Kohler A."/>
            <person name="Kuo A."/>
            <person name="Nagy L.G."/>
            <person name="Floudas D."/>
            <person name="Copeland A."/>
            <person name="Barry K.W."/>
            <person name="Cichocki N."/>
            <person name="Veneault-Fourrey C."/>
            <person name="LaButti K."/>
            <person name="Lindquist E.A."/>
            <person name="Lipzen A."/>
            <person name="Lundell T."/>
            <person name="Morin E."/>
            <person name="Murat C."/>
            <person name="Riley R."/>
            <person name="Ohm R."/>
            <person name="Sun H."/>
            <person name="Tunlid A."/>
            <person name="Henrissat B."/>
            <person name="Grigoriev I.V."/>
            <person name="Hibbett D.S."/>
            <person name="Martin F."/>
        </authorList>
    </citation>
    <scope>NUCLEOTIDE SEQUENCE [LARGE SCALE GENOMIC DNA]</scope>
    <source>
        <strain evidence="2 3">SS14</strain>
    </source>
</reference>
<dbReference type="InterPro" id="IPR013537">
    <property type="entry name" value="AcCoA_COase_cen"/>
</dbReference>
<dbReference type="InterPro" id="IPR029045">
    <property type="entry name" value="ClpP/crotonase-like_dom_sf"/>
</dbReference>
<organism evidence="2 3">
    <name type="scientific">Sphaerobolus stellatus (strain SS14)</name>
    <dbReference type="NCBI Taxonomy" id="990650"/>
    <lineage>
        <taxon>Eukaryota</taxon>
        <taxon>Fungi</taxon>
        <taxon>Dikarya</taxon>
        <taxon>Basidiomycota</taxon>
        <taxon>Agaricomycotina</taxon>
        <taxon>Agaricomycetes</taxon>
        <taxon>Phallomycetidae</taxon>
        <taxon>Geastrales</taxon>
        <taxon>Sphaerobolaceae</taxon>
        <taxon>Sphaerobolus</taxon>
    </lineage>
</organism>
<sequence>MLTVPHCSSNPHCTPQVHTTETLRQAVPSVFKEAITVLTAALPNSITDTLIPTSMSVTTAPSLLSFASPASHGLLMISSHAPVHLLVLEFLLLNETLAALEVYACCTYHAYQLLSIDYEGDGLDEGDSPNVVTWRFKLGQSASPPSTPQFDRLVNPNLSTGVLLHLFPNMEALCRGFDKVVSRIPAWDIENHACRHGGNTERPNVFSFALRIFEEEDDMPEAQWRKAFTYFINSKKETIIAHGIHCATLMICRKGQYPYFVTLREIVTLREMATSWAEEEAIRNVEPALAYQLELSHLSNYKLTPCFVEDCQIHIYHAIAKENPLDSRFFIRALIRPGLSMTDRLVESILDALEVVSAKHRGADCNHIGMNFVYNLNVTFDQVMDAVSGFLERHGKRLWRLHITGAEVHCKLEDNDGSVTPIRVVIENVSGFIVNFNAYQEISTDKGTTILKSIGEKGALHLQPVHHPFTTKGSLQPRRYQAHLIGTTYMYDFLDLFSKALYNLWLKARAANPSLVQPKVFLVSKELVLDENDELQEVDRASGNNTRSMVTWVFTLYTPEKIDSSILPLNMLARSAYHVFICLPTPVTNPTSFEQRIMEAGQVWYPNSAYKTAQAIFDFNREGLLLIIFANWRGFSGGRQDMYDEILKQGSKIVDGLSTYKRLVFIYIVLYGELRGGAWVVLDPLINSEHMEMYTDVESRAGVLEPKGVVEIKLHRDKQLSLMEHLDSRYGKYKRLTGPIAPRRASMPPKLPD</sequence>
<name>A0A0C9VFA2_SPHS4</name>
<evidence type="ECO:0000313" key="3">
    <source>
        <dbReference type="Proteomes" id="UP000054279"/>
    </source>
</evidence>
<dbReference type="Pfam" id="PF01039">
    <property type="entry name" value="Carboxyl_trans"/>
    <property type="match status" value="1"/>
</dbReference>
<keyword evidence="3" id="KW-1185">Reference proteome</keyword>
<gene>
    <name evidence="2" type="ORF">M422DRAFT_256940</name>
</gene>
<dbReference type="InterPro" id="IPR011763">
    <property type="entry name" value="COA_CT_C"/>
</dbReference>
<dbReference type="Gene3D" id="3.90.226.10">
    <property type="entry name" value="2-enoyl-CoA Hydratase, Chain A, domain 1"/>
    <property type="match status" value="2"/>
</dbReference>
<dbReference type="GO" id="GO:0006633">
    <property type="term" value="P:fatty acid biosynthetic process"/>
    <property type="evidence" value="ECO:0007669"/>
    <property type="project" value="InterPro"/>
</dbReference>
<dbReference type="PROSITE" id="PS50989">
    <property type="entry name" value="COA_CT_CTER"/>
    <property type="match status" value="1"/>
</dbReference>
<proteinExistence type="predicted"/>
<evidence type="ECO:0000313" key="2">
    <source>
        <dbReference type="EMBL" id="KIJ40117.1"/>
    </source>
</evidence>
<dbReference type="PANTHER" id="PTHR45728">
    <property type="entry name" value="ACETYL-COA CARBOXYLASE, ISOFORM A"/>
    <property type="match status" value="1"/>
</dbReference>
<dbReference type="GO" id="GO:0005524">
    <property type="term" value="F:ATP binding"/>
    <property type="evidence" value="ECO:0007669"/>
    <property type="project" value="InterPro"/>
</dbReference>
<dbReference type="HOGENOM" id="CLU_369677_0_0_1"/>
<dbReference type="EMBL" id="KN837146">
    <property type="protein sequence ID" value="KIJ40117.1"/>
    <property type="molecule type" value="Genomic_DNA"/>
</dbReference>
<dbReference type="OrthoDB" id="14612at2759"/>
<dbReference type="PANTHER" id="PTHR45728:SF3">
    <property type="entry name" value="ACETYL-COA CARBOXYLASE"/>
    <property type="match status" value="1"/>
</dbReference>
<protein>
    <recommendedName>
        <fullName evidence="1">CoA carboxyltransferase C-terminal domain-containing protein</fullName>
    </recommendedName>
</protein>
<dbReference type="GO" id="GO:0005739">
    <property type="term" value="C:mitochondrion"/>
    <property type="evidence" value="ECO:0007669"/>
    <property type="project" value="TreeGrafter"/>
</dbReference>
<accession>A0A0C9VFA2</accession>
<dbReference type="Proteomes" id="UP000054279">
    <property type="component" value="Unassembled WGS sequence"/>
</dbReference>
<feature type="domain" description="CoA carboxyltransferase C-terminal" evidence="1">
    <location>
        <begin position="530"/>
        <end position="753"/>
    </location>
</feature>
<dbReference type="AlphaFoldDB" id="A0A0C9VFA2"/>
<evidence type="ECO:0000259" key="1">
    <source>
        <dbReference type="PROSITE" id="PS50989"/>
    </source>
</evidence>